<evidence type="ECO:0000256" key="1">
    <source>
        <dbReference type="SAM" id="MobiDB-lite"/>
    </source>
</evidence>
<feature type="region of interest" description="Disordered" evidence="1">
    <location>
        <begin position="1"/>
        <end position="28"/>
    </location>
</feature>
<evidence type="ECO:0000313" key="4">
    <source>
        <dbReference type="Proteomes" id="UP000330807"/>
    </source>
</evidence>
<gene>
    <name evidence="3" type="ORF">LMKDKBCB_00290</name>
</gene>
<reference evidence="3 4" key="1">
    <citation type="submission" date="2019-10" db="EMBL/GenBank/DDBJ databases">
        <authorList>
            <person name="Wolf R A."/>
        </authorList>
    </citation>
    <scope>NUCLEOTIDE SEQUENCE [LARGE SCALE GENOMIC DNA]</scope>
    <source>
        <strain evidence="3">Collinsella_aerofaciens_AK_138A</strain>
    </source>
</reference>
<dbReference type="GO" id="GO:0015074">
    <property type="term" value="P:DNA integration"/>
    <property type="evidence" value="ECO:0007669"/>
    <property type="project" value="InterPro"/>
</dbReference>
<evidence type="ECO:0000313" key="3">
    <source>
        <dbReference type="EMBL" id="VWM00412.1"/>
    </source>
</evidence>
<dbReference type="PANTHER" id="PTHR46889:SF4">
    <property type="entry name" value="TRANSPOSASE INSO FOR INSERTION SEQUENCE ELEMENT IS911B-RELATED"/>
    <property type="match status" value="1"/>
</dbReference>
<dbReference type="Proteomes" id="UP000330807">
    <property type="component" value="Unassembled WGS sequence"/>
</dbReference>
<dbReference type="Pfam" id="PF13683">
    <property type="entry name" value="rve_3"/>
    <property type="match status" value="1"/>
</dbReference>
<dbReference type="AlphaFoldDB" id="A0A5K1J9K4"/>
<dbReference type="InterPro" id="IPR001584">
    <property type="entry name" value="Integrase_cat-core"/>
</dbReference>
<protein>
    <submittedName>
        <fullName evidence="3">Integrase core domain protein</fullName>
    </submittedName>
</protein>
<dbReference type="InterPro" id="IPR012337">
    <property type="entry name" value="RNaseH-like_sf"/>
</dbReference>
<accession>A0A5K1J9K4</accession>
<name>A0A5K1J9K4_9ACTN</name>
<sequence length="86" mass="9662">MLEAFGVERSLSAKGRPHDNAVDESADGIPRAELARREAFGTTRELRAKLSDYVHRYDNFRIHSTLGRMSPVEFREAGLSLPESSE</sequence>
<feature type="domain" description="Integrase catalytic" evidence="2">
    <location>
        <begin position="6"/>
        <end position="71"/>
    </location>
</feature>
<dbReference type="InterPro" id="IPR050900">
    <property type="entry name" value="Transposase_IS3/IS150/IS904"/>
</dbReference>
<organism evidence="3 4">
    <name type="scientific">Collinsella aerofaciens</name>
    <dbReference type="NCBI Taxonomy" id="74426"/>
    <lineage>
        <taxon>Bacteria</taxon>
        <taxon>Bacillati</taxon>
        <taxon>Actinomycetota</taxon>
        <taxon>Coriobacteriia</taxon>
        <taxon>Coriobacteriales</taxon>
        <taxon>Coriobacteriaceae</taxon>
        <taxon>Collinsella</taxon>
    </lineage>
</organism>
<dbReference type="RefSeq" id="WP_231505069.1">
    <property type="nucleotide sequence ID" value="NZ_CABWIH010000047.1"/>
</dbReference>
<dbReference type="EMBL" id="CABWIH010000047">
    <property type="protein sequence ID" value="VWM00412.1"/>
    <property type="molecule type" value="Genomic_DNA"/>
</dbReference>
<dbReference type="SUPFAM" id="SSF53098">
    <property type="entry name" value="Ribonuclease H-like"/>
    <property type="match status" value="1"/>
</dbReference>
<evidence type="ECO:0000259" key="2">
    <source>
        <dbReference type="Pfam" id="PF13683"/>
    </source>
</evidence>
<dbReference type="PANTHER" id="PTHR46889">
    <property type="entry name" value="TRANSPOSASE INSF FOR INSERTION SEQUENCE IS3B-RELATED"/>
    <property type="match status" value="1"/>
</dbReference>
<proteinExistence type="predicted"/>